<keyword evidence="1" id="KW-0539">Nucleus</keyword>
<dbReference type="Gene3D" id="4.10.240.10">
    <property type="entry name" value="Zn(2)-C6 fungal-type DNA-binding domain"/>
    <property type="match status" value="1"/>
</dbReference>
<dbReference type="SMART" id="SM00066">
    <property type="entry name" value="GAL4"/>
    <property type="match status" value="1"/>
</dbReference>
<dbReference type="Pfam" id="PF00172">
    <property type="entry name" value="Zn_clus"/>
    <property type="match status" value="1"/>
</dbReference>
<reference evidence="3 4" key="1">
    <citation type="submission" date="2017-06" db="EMBL/GenBank/DDBJ databases">
        <title>Draft genome sequence of a variant of Elsinoe murrayae.</title>
        <authorList>
            <person name="Cheng Q."/>
        </authorList>
    </citation>
    <scope>NUCLEOTIDE SEQUENCE [LARGE SCALE GENOMIC DNA]</scope>
    <source>
        <strain evidence="3 4">CQ-2017a</strain>
    </source>
</reference>
<dbReference type="STRING" id="2082308.A0A2K1QX89"/>
<dbReference type="GO" id="GO:0008270">
    <property type="term" value="F:zinc ion binding"/>
    <property type="evidence" value="ECO:0007669"/>
    <property type="project" value="InterPro"/>
</dbReference>
<evidence type="ECO:0000313" key="3">
    <source>
        <dbReference type="EMBL" id="PNS19664.1"/>
    </source>
</evidence>
<dbReference type="InterPro" id="IPR001138">
    <property type="entry name" value="Zn2Cys6_DnaBD"/>
</dbReference>
<dbReference type="GO" id="GO:0001228">
    <property type="term" value="F:DNA-binding transcription activator activity, RNA polymerase II-specific"/>
    <property type="evidence" value="ECO:0007669"/>
    <property type="project" value="TreeGrafter"/>
</dbReference>
<dbReference type="EMBL" id="NKHZ01000031">
    <property type="protein sequence ID" value="PNS19664.1"/>
    <property type="molecule type" value="Genomic_DNA"/>
</dbReference>
<comment type="caution">
    <text evidence="3">The sequence shown here is derived from an EMBL/GenBank/DDBJ whole genome shotgun (WGS) entry which is preliminary data.</text>
</comment>
<dbReference type="Proteomes" id="UP000243797">
    <property type="component" value="Unassembled WGS sequence"/>
</dbReference>
<dbReference type="InParanoid" id="A0A2K1QX89"/>
<evidence type="ECO:0000313" key="4">
    <source>
        <dbReference type="Proteomes" id="UP000243797"/>
    </source>
</evidence>
<organism evidence="3 4">
    <name type="scientific">Sphaceloma murrayae</name>
    <dbReference type="NCBI Taxonomy" id="2082308"/>
    <lineage>
        <taxon>Eukaryota</taxon>
        <taxon>Fungi</taxon>
        <taxon>Dikarya</taxon>
        <taxon>Ascomycota</taxon>
        <taxon>Pezizomycotina</taxon>
        <taxon>Dothideomycetes</taxon>
        <taxon>Dothideomycetidae</taxon>
        <taxon>Myriangiales</taxon>
        <taxon>Elsinoaceae</taxon>
        <taxon>Sphaceloma</taxon>
    </lineage>
</organism>
<dbReference type="AlphaFoldDB" id="A0A2K1QX89"/>
<evidence type="ECO:0000256" key="1">
    <source>
        <dbReference type="ARBA" id="ARBA00023242"/>
    </source>
</evidence>
<dbReference type="CDD" id="cd00067">
    <property type="entry name" value="GAL4"/>
    <property type="match status" value="1"/>
</dbReference>
<feature type="domain" description="Zn(2)-C6 fungal-type" evidence="2">
    <location>
        <begin position="15"/>
        <end position="47"/>
    </location>
</feature>
<name>A0A2K1QX89_9PEZI</name>
<proteinExistence type="predicted"/>
<accession>A0A2K1QX89</accession>
<dbReference type="PROSITE" id="PS50048">
    <property type="entry name" value="ZN2_CY6_FUNGAL_2"/>
    <property type="match status" value="1"/>
</dbReference>
<sequence>MPPKKRISHAKSRSGCANCKKRHVKCDEQGPPCANCIARESAATCTFPSRSSDPSTQSLAVIRQSPITSSSSSSATPSETRQYYQVDPQTNATLHLTHQVPISPSLDPPTPFDASPISNRLLELELLHRWTTTSYESLCSIPEDIPTLTLGIPRLGLRYPFLLHGVLAMAALESSITTPSHTAARTYLHASILYYDLASRSFRAHLPRLTTSSELQYSLYMFSALIMALTPGIPLCCRVQGGSLPSWAQDQGDDILAKVVQLFEMQMGMIQVALADLPGFMSSDYGPAMVRASGILQETMRFPLDDDRQRVMVRLAEIVRKNGEPEALCKALIALRVCFIEEKRGLIRGLSLAFPVMAERPYIDEIKRGDHIALYILMHWGVLLDAVGKYTWWATSLGRTLVDDLSEKMMLSSAPEATMLEWWEGIAWVRSQVGLDDLQADTGIPLEDLSL</sequence>
<gene>
    <name evidence="3" type="ORF">CAC42_7508</name>
</gene>
<dbReference type="OrthoDB" id="4937900at2759"/>
<dbReference type="InterPro" id="IPR053157">
    <property type="entry name" value="Sterol_Uptake_Regulator"/>
</dbReference>
<protein>
    <submittedName>
        <fullName evidence="3">Transcription activator of gluconeoproteinsis ERT1-1</fullName>
    </submittedName>
</protein>
<dbReference type="PANTHER" id="PTHR47784">
    <property type="entry name" value="STEROL UPTAKE CONTROL PROTEIN 2"/>
    <property type="match status" value="1"/>
</dbReference>
<dbReference type="PANTHER" id="PTHR47784:SF10">
    <property type="entry name" value="TRANSCRIPTION FACTOR, PUTATIVE (AFU_ORTHOLOGUE AFUA_6G14150)-RELATED"/>
    <property type="match status" value="1"/>
</dbReference>
<evidence type="ECO:0000259" key="2">
    <source>
        <dbReference type="PROSITE" id="PS50048"/>
    </source>
</evidence>
<dbReference type="InterPro" id="IPR036864">
    <property type="entry name" value="Zn2-C6_fun-type_DNA-bd_sf"/>
</dbReference>
<dbReference type="PROSITE" id="PS00463">
    <property type="entry name" value="ZN2_CY6_FUNGAL_1"/>
    <property type="match status" value="1"/>
</dbReference>
<dbReference type="SUPFAM" id="SSF57701">
    <property type="entry name" value="Zn2/Cys6 DNA-binding domain"/>
    <property type="match status" value="1"/>
</dbReference>
<keyword evidence="4" id="KW-1185">Reference proteome</keyword>